<keyword evidence="2" id="KW-0812">Transmembrane</keyword>
<keyword evidence="2" id="KW-0472">Membrane</keyword>
<reference evidence="3" key="1">
    <citation type="journal article" date="2015" name="Nature">
        <title>Complex archaea that bridge the gap between prokaryotes and eukaryotes.</title>
        <authorList>
            <person name="Spang A."/>
            <person name="Saw J.H."/>
            <person name="Jorgensen S.L."/>
            <person name="Zaremba-Niedzwiedzka K."/>
            <person name="Martijn J."/>
            <person name="Lind A.E."/>
            <person name="van Eijk R."/>
            <person name="Schleper C."/>
            <person name="Guy L."/>
            <person name="Ettema T.J."/>
        </authorList>
    </citation>
    <scope>NUCLEOTIDE SEQUENCE</scope>
</reference>
<feature type="region of interest" description="Disordered" evidence="1">
    <location>
        <begin position="105"/>
        <end position="129"/>
    </location>
</feature>
<accession>A0A0F9W6D0</accession>
<dbReference type="EMBL" id="LAZR01000217">
    <property type="protein sequence ID" value="KKN81256.1"/>
    <property type="molecule type" value="Genomic_DNA"/>
</dbReference>
<feature type="compositionally biased region" description="Basic and acidic residues" evidence="1">
    <location>
        <begin position="118"/>
        <end position="129"/>
    </location>
</feature>
<protein>
    <submittedName>
        <fullName evidence="3">Uncharacterized protein</fullName>
    </submittedName>
</protein>
<name>A0A0F9W6D0_9ZZZZ</name>
<comment type="caution">
    <text evidence="3">The sequence shown here is derived from an EMBL/GenBank/DDBJ whole genome shotgun (WGS) entry which is preliminary data.</text>
</comment>
<organism evidence="3">
    <name type="scientific">marine sediment metagenome</name>
    <dbReference type="NCBI Taxonomy" id="412755"/>
    <lineage>
        <taxon>unclassified sequences</taxon>
        <taxon>metagenomes</taxon>
        <taxon>ecological metagenomes</taxon>
    </lineage>
</organism>
<evidence type="ECO:0000256" key="1">
    <source>
        <dbReference type="SAM" id="MobiDB-lite"/>
    </source>
</evidence>
<keyword evidence="2" id="KW-1133">Transmembrane helix</keyword>
<evidence type="ECO:0000256" key="2">
    <source>
        <dbReference type="SAM" id="Phobius"/>
    </source>
</evidence>
<feature type="transmembrane region" description="Helical" evidence="2">
    <location>
        <begin position="55"/>
        <end position="75"/>
    </location>
</feature>
<gene>
    <name evidence="3" type="ORF">LCGC14_0320930</name>
</gene>
<sequence>MEIDSQRYRQSTNQLVLIVLLGVIVAGLSVLMTVALQGARDMTDDPDLRRVLLRLAWLSLTLMLGAVVLLAWATLRFVRQRRKVEQPERPAGPRTDAWVEAGRRFQLEDADQPDADTGADRDTPDEQAD</sequence>
<proteinExistence type="predicted"/>
<evidence type="ECO:0000313" key="3">
    <source>
        <dbReference type="EMBL" id="KKN81256.1"/>
    </source>
</evidence>
<dbReference type="AlphaFoldDB" id="A0A0F9W6D0"/>
<feature type="transmembrane region" description="Helical" evidence="2">
    <location>
        <begin position="15"/>
        <end position="35"/>
    </location>
</feature>